<accession>A0A383CZE4</accession>
<gene>
    <name evidence="1" type="ORF">METZ01_LOCUS489862</name>
</gene>
<dbReference type="AlphaFoldDB" id="A0A383CZE4"/>
<sequence length="58" mass="6749">MRNSYLLTMNWLALTLCFSSMQAMAHRQHHMWTTIVQADARGLIEISHRIHAKDALQV</sequence>
<reference evidence="1" key="1">
    <citation type="submission" date="2018-05" db="EMBL/GenBank/DDBJ databases">
        <authorList>
            <person name="Lanie J.A."/>
            <person name="Ng W.-L."/>
            <person name="Kazmierczak K.M."/>
            <person name="Andrzejewski T.M."/>
            <person name="Davidsen T.M."/>
            <person name="Wayne K.J."/>
            <person name="Tettelin H."/>
            <person name="Glass J.I."/>
            <person name="Rusch D."/>
            <person name="Podicherti R."/>
            <person name="Tsui H.-C.T."/>
            <person name="Winkler M.E."/>
        </authorList>
    </citation>
    <scope>NUCLEOTIDE SEQUENCE</scope>
</reference>
<name>A0A383CZE4_9ZZZZ</name>
<organism evidence="1">
    <name type="scientific">marine metagenome</name>
    <dbReference type="NCBI Taxonomy" id="408172"/>
    <lineage>
        <taxon>unclassified sequences</taxon>
        <taxon>metagenomes</taxon>
        <taxon>ecological metagenomes</taxon>
    </lineage>
</organism>
<evidence type="ECO:0000313" key="1">
    <source>
        <dbReference type="EMBL" id="SVE37008.1"/>
    </source>
</evidence>
<dbReference type="EMBL" id="UINC01212605">
    <property type="protein sequence ID" value="SVE37008.1"/>
    <property type="molecule type" value="Genomic_DNA"/>
</dbReference>
<feature type="non-terminal residue" evidence="1">
    <location>
        <position position="58"/>
    </location>
</feature>
<protein>
    <submittedName>
        <fullName evidence="1">Uncharacterized protein</fullName>
    </submittedName>
</protein>
<proteinExistence type="predicted"/>